<evidence type="ECO:0000256" key="6">
    <source>
        <dbReference type="PIRSR" id="PIRSR000524-1"/>
    </source>
</evidence>
<feature type="binding site" evidence="6">
    <location>
        <position position="344"/>
    </location>
    <ligand>
        <name>substrate</name>
    </ligand>
</feature>
<dbReference type="GO" id="GO:0050281">
    <property type="term" value="F:L-serine-glyoxylate transaminase activity"/>
    <property type="evidence" value="ECO:0007669"/>
    <property type="project" value="UniProtKB-EC"/>
</dbReference>
<proteinExistence type="inferred from homology"/>
<dbReference type="InterPro" id="IPR024169">
    <property type="entry name" value="SP_NH2Trfase/AEP_transaminase"/>
</dbReference>
<evidence type="ECO:0000313" key="10">
    <source>
        <dbReference type="Proteomes" id="UP000029055"/>
    </source>
</evidence>
<keyword evidence="10" id="KW-1185">Reference proteome</keyword>
<dbReference type="OrthoDB" id="9766472at2"/>
<dbReference type="Gene3D" id="3.90.1150.10">
    <property type="entry name" value="Aspartate Aminotransferase, domain 1"/>
    <property type="match status" value="1"/>
</dbReference>
<dbReference type="InterPro" id="IPR015421">
    <property type="entry name" value="PyrdxlP-dep_Trfase_major"/>
</dbReference>
<dbReference type="EMBL" id="JGZR01000005">
    <property type="protein sequence ID" value="KFJ04202.1"/>
    <property type="molecule type" value="Genomic_DNA"/>
</dbReference>
<evidence type="ECO:0000256" key="1">
    <source>
        <dbReference type="ARBA" id="ARBA00001933"/>
    </source>
</evidence>
<dbReference type="PANTHER" id="PTHR21152:SF24">
    <property type="entry name" value="ALANINE--GLYOXYLATE AMINOTRANSFERASE 1"/>
    <property type="match status" value="1"/>
</dbReference>
<gene>
    <name evidence="9" type="ORF">BISU_1240</name>
</gene>
<evidence type="ECO:0000256" key="3">
    <source>
        <dbReference type="ARBA" id="ARBA00022576"/>
    </source>
</evidence>
<protein>
    <submittedName>
        <fullName evidence="9">Serine--pyruvate transaminase</fullName>
        <ecNumber evidence="9">2.6.1.44</ecNumber>
        <ecNumber evidence="9">2.6.1.45</ecNumber>
        <ecNumber evidence="9">2.6.1.51</ecNumber>
    </submittedName>
</protein>
<dbReference type="eggNOG" id="COG0075">
    <property type="taxonomic scope" value="Bacteria"/>
</dbReference>
<keyword evidence="9" id="KW-0670">Pyruvate</keyword>
<dbReference type="InterPro" id="IPR000192">
    <property type="entry name" value="Aminotrans_V_dom"/>
</dbReference>
<dbReference type="RefSeq" id="WP_024463469.1">
    <property type="nucleotide sequence ID" value="NZ_CP062939.1"/>
</dbReference>
<dbReference type="EC" id="2.6.1.44" evidence="9"/>
<reference evidence="9 10" key="1">
    <citation type="submission" date="2014-03" db="EMBL/GenBank/DDBJ databases">
        <title>Genomics of Bifidobacteria.</title>
        <authorList>
            <person name="Ventura M."/>
            <person name="Milani C."/>
            <person name="Lugli G.A."/>
        </authorList>
    </citation>
    <scope>NUCLEOTIDE SEQUENCE [LARGE SCALE GENOMIC DNA]</scope>
    <source>
        <strain evidence="9 10">LMG 11597</strain>
    </source>
</reference>
<keyword evidence="4 9" id="KW-0808">Transferase</keyword>
<comment type="caution">
    <text evidence="9">The sequence shown here is derived from an EMBL/GenBank/DDBJ whole genome shotgun (WGS) entry which is preliminary data.</text>
</comment>
<evidence type="ECO:0000256" key="7">
    <source>
        <dbReference type="PIRSR" id="PIRSR000524-50"/>
    </source>
</evidence>
<dbReference type="EC" id="2.6.1.51" evidence="9"/>
<keyword evidence="3 9" id="KW-0032">Aminotransferase</keyword>
<dbReference type="STRING" id="77635.BISU_1240"/>
<accession>A0A087E8V1</accession>
<feature type="modified residue" description="N6-(pyridoxal phosphate)lysine" evidence="7">
    <location>
        <position position="197"/>
    </location>
</feature>
<organism evidence="9 10">
    <name type="scientific">Bifidobacterium subtile</name>
    <dbReference type="NCBI Taxonomy" id="77635"/>
    <lineage>
        <taxon>Bacteria</taxon>
        <taxon>Bacillati</taxon>
        <taxon>Actinomycetota</taxon>
        <taxon>Actinomycetes</taxon>
        <taxon>Bifidobacteriales</taxon>
        <taxon>Bifidobacteriaceae</taxon>
        <taxon>Bifidobacterium</taxon>
    </lineage>
</organism>
<dbReference type="Gene3D" id="3.40.640.10">
    <property type="entry name" value="Type I PLP-dependent aspartate aminotransferase-like (Major domain)"/>
    <property type="match status" value="1"/>
</dbReference>
<comment type="similarity">
    <text evidence="2">Belongs to the class-V pyridoxal-phosphate-dependent aminotransferase family.</text>
</comment>
<evidence type="ECO:0000256" key="4">
    <source>
        <dbReference type="ARBA" id="ARBA00022679"/>
    </source>
</evidence>
<dbReference type="InterPro" id="IPR015424">
    <property type="entry name" value="PyrdxlP-dep_Trfase"/>
</dbReference>
<evidence type="ECO:0000313" key="9">
    <source>
        <dbReference type="EMBL" id="KFJ04202.1"/>
    </source>
</evidence>
<dbReference type="Pfam" id="PF00266">
    <property type="entry name" value="Aminotran_5"/>
    <property type="match status" value="1"/>
</dbReference>
<dbReference type="EC" id="2.6.1.45" evidence="9"/>
<feature type="domain" description="Aminotransferase class V" evidence="8">
    <location>
        <begin position="29"/>
        <end position="334"/>
    </location>
</feature>
<dbReference type="GO" id="GO:0008453">
    <property type="term" value="F:alanine-glyoxylate transaminase activity"/>
    <property type="evidence" value="ECO:0007669"/>
    <property type="project" value="UniProtKB-EC"/>
</dbReference>
<dbReference type="Proteomes" id="UP000029055">
    <property type="component" value="Unassembled WGS sequence"/>
</dbReference>
<dbReference type="PIRSF" id="PIRSF000524">
    <property type="entry name" value="SPT"/>
    <property type="match status" value="1"/>
</dbReference>
<dbReference type="GO" id="GO:0019265">
    <property type="term" value="P:glycine biosynthetic process, by transamination of glyoxylate"/>
    <property type="evidence" value="ECO:0007669"/>
    <property type="project" value="TreeGrafter"/>
</dbReference>
<sequence>MTQHSDDSIPELTMASGPTTIYPQVLAAMSKPMMHHHDPHFTALMHGVTTKLAQVFKTAGTVLPIAGESIVGLEMAAYNLVQPGDVCINIVTGVYGAGYSRVLKAYGAQVVEVRTAYNSSATMDMVLDAMDSNPQAKIIAMVHSETPSASENPIKEICMEAHRRGMLSIVDSVSGIGGSNVETDAWGIDICVTGSQKCLSCSAGMALVSVSDKAWDAIMACPRYDSSYLSFKPWRRKWLEHSVLPYTAPISLVYGLDAALDIILDAGVNETIARHETAAQGMRAAVLASGLELWIDDESHAAHSVTAIRIPQGVEDAELRATLRESYGLCVSGGLGPMDGQLVRIGHMGATATRQRTITAFGALACALADLGHPIDATAGLDALRRVWSER</sequence>
<keyword evidence="5 7" id="KW-0663">Pyridoxal phosphate</keyword>
<comment type="cofactor">
    <cofactor evidence="1 7">
        <name>pyridoxal 5'-phosphate</name>
        <dbReference type="ChEBI" id="CHEBI:597326"/>
    </cofactor>
</comment>
<dbReference type="AlphaFoldDB" id="A0A087E8V1"/>
<evidence type="ECO:0000256" key="5">
    <source>
        <dbReference type="ARBA" id="ARBA00022898"/>
    </source>
</evidence>
<dbReference type="GO" id="GO:0004760">
    <property type="term" value="F:L-serine-pyruvate transaminase activity"/>
    <property type="evidence" value="ECO:0007669"/>
    <property type="project" value="UniProtKB-EC"/>
</dbReference>
<evidence type="ECO:0000259" key="8">
    <source>
        <dbReference type="Pfam" id="PF00266"/>
    </source>
</evidence>
<evidence type="ECO:0000256" key="2">
    <source>
        <dbReference type="ARBA" id="ARBA00009236"/>
    </source>
</evidence>
<dbReference type="SUPFAM" id="SSF53383">
    <property type="entry name" value="PLP-dependent transferases"/>
    <property type="match status" value="1"/>
</dbReference>
<dbReference type="InterPro" id="IPR015422">
    <property type="entry name" value="PyrdxlP-dep_Trfase_small"/>
</dbReference>
<name>A0A087E8V1_9BIFI</name>
<dbReference type="PANTHER" id="PTHR21152">
    <property type="entry name" value="AMINOTRANSFERASE CLASS V"/>
    <property type="match status" value="1"/>
</dbReference>